<sequence>MKSKLRKPLIIINNFLQLWRVLGLAVCLIIIFGALWVWINSPRHVAAAKPTTKSSSSLVDSSIKIQYETIQPNGTGENYFVNYRLKRDQFRQETKSMISELLDSTVEKTKIQAQEQWLALSSKIEKEDEIENLLKIKGFKDLVTDVCPDNVTVIVYSSGLTPNEISLIQEVVVRVTKVSLDKIMISTKQ</sequence>
<dbReference type="InterPro" id="IPR024232">
    <property type="entry name" value="SpoIIIAH"/>
</dbReference>
<comment type="caution">
    <text evidence="2">The sequence shown here is derived from an EMBL/GenBank/DDBJ whole genome shotgun (WGS) entry which is preliminary data.</text>
</comment>
<dbReference type="Proteomes" id="UP000036356">
    <property type="component" value="Unassembled WGS sequence"/>
</dbReference>
<dbReference type="RefSeq" id="WP_053006326.1">
    <property type="nucleotide sequence ID" value="NZ_LDZY01000005.1"/>
</dbReference>
<gene>
    <name evidence="2" type="ORF">DEAC_c16630</name>
</gene>
<name>A0A0J1FS09_9FIRM</name>
<feature type="transmembrane region" description="Helical" evidence="1">
    <location>
        <begin position="21"/>
        <end position="39"/>
    </location>
</feature>
<dbReference type="EMBL" id="LDZY01000005">
    <property type="protein sequence ID" value="KLU66264.1"/>
    <property type="molecule type" value="Genomic_DNA"/>
</dbReference>
<evidence type="ECO:0000313" key="2">
    <source>
        <dbReference type="EMBL" id="KLU66264.1"/>
    </source>
</evidence>
<keyword evidence="1" id="KW-0472">Membrane</keyword>
<dbReference type="PATRIC" id="fig|476652.3.peg.1718"/>
<dbReference type="STRING" id="476652.DEAC_c16630"/>
<dbReference type="InterPro" id="IPR038503">
    <property type="entry name" value="SpoIIIAH_sf"/>
</dbReference>
<proteinExistence type="predicted"/>
<evidence type="ECO:0000256" key="1">
    <source>
        <dbReference type="SAM" id="Phobius"/>
    </source>
</evidence>
<keyword evidence="3" id="KW-1185">Reference proteome</keyword>
<keyword evidence="1" id="KW-0812">Transmembrane</keyword>
<evidence type="ECO:0000313" key="3">
    <source>
        <dbReference type="Proteomes" id="UP000036356"/>
    </source>
</evidence>
<dbReference type="Gene3D" id="1.10.287.4300">
    <property type="entry name" value="Stage III sporulation protein AH-like"/>
    <property type="match status" value="1"/>
</dbReference>
<keyword evidence="1" id="KW-1133">Transmembrane helix</keyword>
<dbReference type="Pfam" id="PF12685">
    <property type="entry name" value="SpoIIIAH"/>
    <property type="match status" value="1"/>
</dbReference>
<reference evidence="2 3" key="1">
    <citation type="submission" date="2015-06" db="EMBL/GenBank/DDBJ databases">
        <title>Draft genome of the moderately acidophilic sulfate reducer Candidatus Desulfosporosinus acididurans strain M1.</title>
        <authorList>
            <person name="Poehlein A."/>
            <person name="Petzsch P."/>
            <person name="Johnson B.D."/>
            <person name="Schloemann M."/>
            <person name="Daniel R."/>
            <person name="Muehling M."/>
        </authorList>
    </citation>
    <scope>NUCLEOTIDE SEQUENCE [LARGE SCALE GENOMIC DNA]</scope>
    <source>
        <strain evidence="2 3">M1</strain>
    </source>
</reference>
<dbReference type="AlphaFoldDB" id="A0A0J1FS09"/>
<organism evidence="2 3">
    <name type="scientific">Desulfosporosinus acididurans</name>
    <dbReference type="NCBI Taxonomy" id="476652"/>
    <lineage>
        <taxon>Bacteria</taxon>
        <taxon>Bacillati</taxon>
        <taxon>Bacillota</taxon>
        <taxon>Clostridia</taxon>
        <taxon>Eubacteriales</taxon>
        <taxon>Desulfitobacteriaceae</taxon>
        <taxon>Desulfosporosinus</taxon>
    </lineage>
</organism>
<protein>
    <submittedName>
        <fullName evidence="2">SpoIIIAH-like protein</fullName>
    </submittedName>
</protein>
<accession>A0A0J1FS09</accession>